<reference evidence="2" key="1">
    <citation type="journal article" date="2019" name="Int. J. Syst. Evol. Microbiol.">
        <title>The Global Catalogue of Microorganisms (GCM) 10K type strain sequencing project: providing services to taxonomists for standard genome sequencing and annotation.</title>
        <authorList>
            <consortium name="The Broad Institute Genomics Platform"/>
            <consortium name="The Broad Institute Genome Sequencing Center for Infectious Disease"/>
            <person name="Wu L."/>
            <person name="Ma J."/>
        </authorList>
    </citation>
    <scope>NUCLEOTIDE SEQUENCE [LARGE SCALE GENOMIC DNA]</scope>
    <source>
        <strain evidence="2">CGMCC 1.15180</strain>
    </source>
</reference>
<dbReference type="PIRSF" id="PIRSF008502">
    <property type="entry name" value="UCP008502"/>
    <property type="match status" value="1"/>
</dbReference>
<accession>A0ABW4VN72</accession>
<dbReference type="Pfam" id="PF08002">
    <property type="entry name" value="DUF1697"/>
    <property type="match status" value="1"/>
</dbReference>
<dbReference type="InterPro" id="IPR012545">
    <property type="entry name" value="DUF1697"/>
</dbReference>
<name>A0ABW4VN72_9BACT</name>
<dbReference type="Proteomes" id="UP001597361">
    <property type="component" value="Unassembled WGS sequence"/>
</dbReference>
<gene>
    <name evidence="1" type="ORF">ACFSKL_15370</name>
</gene>
<evidence type="ECO:0000313" key="2">
    <source>
        <dbReference type="Proteomes" id="UP001597361"/>
    </source>
</evidence>
<dbReference type="PANTHER" id="PTHR36439">
    <property type="entry name" value="BLL4334 PROTEIN"/>
    <property type="match status" value="1"/>
</dbReference>
<protein>
    <submittedName>
        <fullName evidence="1">DUF1697 domain-containing protein</fullName>
    </submittedName>
</protein>
<keyword evidence="2" id="KW-1185">Reference proteome</keyword>
<organism evidence="1 2">
    <name type="scientific">Belliella marina</name>
    <dbReference type="NCBI Taxonomy" id="1644146"/>
    <lineage>
        <taxon>Bacteria</taxon>
        <taxon>Pseudomonadati</taxon>
        <taxon>Bacteroidota</taxon>
        <taxon>Cytophagia</taxon>
        <taxon>Cytophagales</taxon>
        <taxon>Cyclobacteriaceae</taxon>
        <taxon>Belliella</taxon>
    </lineage>
</organism>
<dbReference type="EMBL" id="JBHUHR010000039">
    <property type="protein sequence ID" value="MFD2036182.1"/>
    <property type="molecule type" value="Genomic_DNA"/>
</dbReference>
<dbReference type="Gene3D" id="3.30.70.1280">
    <property type="entry name" value="SP0830-like domains"/>
    <property type="match status" value="1"/>
</dbReference>
<dbReference type="PANTHER" id="PTHR36439:SF1">
    <property type="entry name" value="DUF1697 DOMAIN-CONTAINING PROTEIN"/>
    <property type="match status" value="1"/>
</dbReference>
<dbReference type="SUPFAM" id="SSF160379">
    <property type="entry name" value="SP0830-like"/>
    <property type="match status" value="1"/>
</dbReference>
<proteinExistence type="predicted"/>
<evidence type="ECO:0000313" key="1">
    <source>
        <dbReference type="EMBL" id="MFD2036182.1"/>
    </source>
</evidence>
<sequence length="183" mass="20867">MNPISNKYIAFLRGINVGGHHKVPMKDLALYMEQLGFTNVITILNSGNIIFDSNENNIKVIEDQLEKQLQLKFGFPIPTIVQSAENLLKLYQEAPFKQHVPTKDTRFYITFVKDNPSTQIELPWVSQDSSFQVLTYKNKIVSSILDVSKMSSPKGMEILEKSFGKNITTRNLNTIEKLVAKFK</sequence>
<dbReference type="RefSeq" id="WP_376887212.1">
    <property type="nucleotide sequence ID" value="NZ_JBHUHR010000039.1"/>
</dbReference>
<comment type="caution">
    <text evidence="1">The sequence shown here is derived from an EMBL/GenBank/DDBJ whole genome shotgun (WGS) entry which is preliminary data.</text>
</comment>